<name>A0A6V8LRT5_9ACTN</name>
<protein>
    <submittedName>
        <fullName evidence="3">Uncharacterized protein</fullName>
    </submittedName>
</protein>
<feature type="region of interest" description="Disordered" evidence="1">
    <location>
        <begin position="183"/>
        <end position="207"/>
    </location>
</feature>
<keyword evidence="2" id="KW-0812">Transmembrane</keyword>
<keyword evidence="2" id="KW-1133">Transmembrane helix</keyword>
<dbReference type="Proteomes" id="UP000482960">
    <property type="component" value="Unassembled WGS sequence"/>
</dbReference>
<organism evidence="3 4">
    <name type="scientific">Phytohabitans rumicis</name>
    <dbReference type="NCBI Taxonomy" id="1076125"/>
    <lineage>
        <taxon>Bacteria</taxon>
        <taxon>Bacillati</taxon>
        <taxon>Actinomycetota</taxon>
        <taxon>Actinomycetes</taxon>
        <taxon>Micromonosporales</taxon>
        <taxon>Micromonosporaceae</taxon>
    </lineage>
</organism>
<reference evidence="3 4" key="2">
    <citation type="submission" date="2020-03" db="EMBL/GenBank/DDBJ databases">
        <authorList>
            <person name="Ichikawa N."/>
            <person name="Kimura A."/>
            <person name="Kitahashi Y."/>
            <person name="Uohara A."/>
        </authorList>
    </citation>
    <scope>NUCLEOTIDE SEQUENCE [LARGE SCALE GENOMIC DNA]</scope>
    <source>
        <strain evidence="3 4">NBRC 108638</strain>
    </source>
</reference>
<feature type="transmembrane region" description="Helical" evidence="2">
    <location>
        <begin position="106"/>
        <end position="133"/>
    </location>
</feature>
<keyword evidence="4" id="KW-1185">Reference proteome</keyword>
<evidence type="ECO:0000313" key="3">
    <source>
        <dbReference type="EMBL" id="GFJ95465.1"/>
    </source>
</evidence>
<keyword evidence="2" id="KW-0472">Membrane</keyword>
<feature type="compositionally biased region" description="Polar residues" evidence="1">
    <location>
        <begin position="189"/>
        <end position="199"/>
    </location>
</feature>
<evidence type="ECO:0000256" key="1">
    <source>
        <dbReference type="SAM" id="MobiDB-lite"/>
    </source>
</evidence>
<reference evidence="3 4" key="1">
    <citation type="submission" date="2020-03" db="EMBL/GenBank/DDBJ databases">
        <title>Whole genome shotgun sequence of Phytohabitans rumicis NBRC 108638.</title>
        <authorList>
            <person name="Komaki H."/>
            <person name="Tamura T."/>
        </authorList>
    </citation>
    <scope>NUCLEOTIDE SEQUENCE [LARGE SCALE GENOMIC DNA]</scope>
    <source>
        <strain evidence="3 4">NBRC 108638</strain>
    </source>
</reference>
<gene>
    <name evidence="3" type="ORF">Prum_091070</name>
</gene>
<feature type="transmembrane region" description="Helical" evidence="2">
    <location>
        <begin position="139"/>
        <end position="156"/>
    </location>
</feature>
<dbReference type="AlphaFoldDB" id="A0A6V8LRT5"/>
<evidence type="ECO:0000256" key="2">
    <source>
        <dbReference type="SAM" id="Phobius"/>
    </source>
</evidence>
<accession>A0A6V8LRT5</accession>
<dbReference type="EMBL" id="BLPG01000001">
    <property type="protein sequence ID" value="GFJ95465.1"/>
    <property type="molecule type" value="Genomic_DNA"/>
</dbReference>
<evidence type="ECO:0000313" key="4">
    <source>
        <dbReference type="Proteomes" id="UP000482960"/>
    </source>
</evidence>
<proteinExistence type="predicted"/>
<comment type="caution">
    <text evidence="3">The sequence shown here is derived from an EMBL/GenBank/DDBJ whole genome shotgun (WGS) entry which is preliminary data.</text>
</comment>
<sequence length="207" mass="21818">MAALLALFAVELTLAWPSLTAALAQLQAPDARWLAVAVAAEVTAMGAYAQMQRRLLRSAGVKVPIHRHLALTYAAHSLSVTLPGGPAFSTQLNYQQMRRFGATPAVASWCIALSGILSATALAILTAVGGLAANGAPQWHTLAGLGVATLLLLLGVRQVTRHPEALEPATRATLARINRLRHRPATQGLDGNTTEFSLTESDHHDNG</sequence>